<keyword evidence="9" id="KW-1185">Reference proteome</keyword>
<evidence type="ECO:0000313" key="8">
    <source>
        <dbReference type="EMBL" id="ADE83394.1"/>
    </source>
</evidence>
<feature type="domain" description="Cache" evidence="7">
    <location>
        <begin position="143"/>
        <end position="310"/>
    </location>
</feature>
<dbReference type="CDD" id="cd12913">
    <property type="entry name" value="PDC1_MCP_like"/>
    <property type="match status" value="1"/>
</dbReference>
<dbReference type="STRING" id="264731.PRU_1658"/>
<dbReference type="Proteomes" id="UP000000927">
    <property type="component" value="Chromosome"/>
</dbReference>
<organism evidence="8 9">
    <name type="scientific">Xylanibacter ruminicola (strain ATCC 19189 / DSM 19721 / CIP 105475 / JCM 8958 / 23)</name>
    <name type="common">Prevotella ruminicola</name>
    <dbReference type="NCBI Taxonomy" id="264731"/>
    <lineage>
        <taxon>Bacteria</taxon>
        <taxon>Pseudomonadati</taxon>
        <taxon>Bacteroidota</taxon>
        <taxon>Bacteroidia</taxon>
        <taxon>Bacteroidales</taxon>
        <taxon>Prevotellaceae</taxon>
        <taxon>Xylanibacter</taxon>
    </lineage>
</organism>
<protein>
    <submittedName>
        <fullName evidence="8">Cache domain protein</fullName>
    </submittedName>
</protein>
<dbReference type="RefSeq" id="WP_013065377.1">
    <property type="nucleotide sequence ID" value="NC_014033.1"/>
</dbReference>
<evidence type="ECO:0000259" key="7">
    <source>
        <dbReference type="Pfam" id="PF02743"/>
    </source>
</evidence>
<dbReference type="Gene3D" id="3.30.450.20">
    <property type="entry name" value="PAS domain"/>
    <property type="match status" value="1"/>
</dbReference>
<dbReference type="GeneID" id="31501213"/>
<proteinExistence type="predicted"/>
<evidence type="ECO:0000256" key="5">
    <source>
        <dbReference type="ARBA" id="ARBA00023136"/>
    </source>
</evidence>
<evidence type="ECO:0000256" key="3">
    <source>
        <dbReference type="ARBA" id="ARBA00022692"/>
    </source>
</evidence>
<keyword evidence="2" id="KW-1003">Cell membrane</keyword>
<feature type="transmembrane region" description="Helical" evidence="6">
    <location>
        <begin position="322"/>
        <end position="346"/>
    </location>
</feature>
<dbReference type="InterPro" id="IPR033479">
    <property type="entry name" value="dCache_1"/>
</dbReference>
<dbReference type="AlphaFoldDB" id="D5ETJ9"/>
<dbReference type="CDD" id="cd12912">
    <property type="entry name" value="PDC2_MCP_like"/>
    <property type="match status" value="1"/>
</dbReference>
<dbReference type="eggNOG" id="COG2208">
    <property type="taxonomic scope" value="Bacteria"/>
</dbReference>
<dbReference type="KEGG" id="pru:PRU_1658"/>
<name>D5ETJ9_XYLR2</name>
<keyword evidence="4 6" id="KW-1133">Transmembrane helix</keyword>
<evidence type="ECO:0000256" key="1">
    <source>
        <dbReference type="ARBA" id="ARBA00004651"/>
    </source>
</evidence>
<keyword evidence="3 6" id="KW-0812">Transmembrane</keyword>
<dbReference type="HOGENOM" id="CLU_751971_0_0_10"/>
<gene>
    <name evidence="8" type="ordered locus">PRU_1658</name>
</gene>
<dbReference type="EMBL" id="CP002006">
    <property type="protein sequence ID" value="ADE83394.1"/>
    <property type="molecule type" value="Genomic_DNA"/>
</dbReference>
<evidence type="ECO:0000256" key="2">
    <source>
        <dbReference type="ARBA" id="ARBA00022475"/>
    </source>
</evidence>
<sequence>MKGRIKSLPAKIAVRLLLCGLVITVCVGFVSYHYTLNGITKQYAENFHMRMLINYEYTRRVLSDVYVQVSNHVYYIEQSLDKPETQIDAMTRIVRNGNRVHSCGMNFIKNYYPEKGEKYCPFAWRNPKNRDEILTDLKGDQDFDYLNDRWFRSVIEGDTCEWSDPFYDGYDKSTTLVAYMVPIHDAEGKPVAVLGADISLEWLTGKLDETDSTYNAQNNFAAKVMGLKSQSFIINYDGKFITHPKAEKLLEGQFFHHVRGSKSGKKTLLERKMKAGEQSSDETQERYLFNGEESYFFYTPLKYTDWTMVTVVPCRQIDMLGLMYVLKLMAYVLVGMFVLVAVAYVYMKKDFKNRYETDKLECERPEGV</sequence>
<feature type="transmembrane region" description="Helical" evidence="6">
    <location>
        <begin position="12"/>
        <end position="34"/>
    </location>
</feature>
<comment type="subcellular location">
    <subcellularLocation>
        <location evidence="1">Cell membrane</location>
        <topology evidence="1">Multi-pass membrane protein</topology>
    </subcellularLocation>
</comment>
<dbReference type="Pfam" id="PF02743">
    <property type="entry name" value="dCache_1"/>
    <property type="match status" value="1"/>
</dbReference>
<reference evidence="8 9" key="1">
    <citation type="journal article" date="2010" name="Microb. Ecol.">
        <title>Comparative genome analysis of Prevotella ruminicola and Prevotella bryantii: insights into their environmental niche.</title>
        <authorList>
            <consortium name="North American Consortium for Rumen Bacteria"/>
            <person name="Purushe J."/>
            <person name="Fouts D.E."/>
            <person name="Morrison M."/>
            <person name="White B.A."/>
            <person name="Mackie R.I."/>
            <person name="Coutinho P.M."/>
            <person name="Henrissat B."/>
            <person name="Nelson K.E."/>
        </authorList>
    </citation>
    <scope>NUCLEOTIDE SEQUENCE [LARGE SCALE GENOMIC DNA]</scope>
    <source>
        <strain evidence="9">ATCC 19189 / JCM 8958 / 23</strain>
    </source>
</reference>
<evidence type="ECO:0000256" key="4">
    <source>
        <dbReference type="ARBA" id="ARBA00022989"/>
    </source>
</evidence>
<evidence type="ECO:0000313" key="9">
    <source>
        <dbReference type="Proteomes" id="UP000000927"/>
    </source>
</evidence>
<evidence type="ECO:0000256" key="6">
    <source>
        <dbReference type="SAM" id="Phobius"/>
    </source>
</evidence>
<keyword evidence="5 6" id="KW-0472">Membrane</keyword>
<accession>D5ETJ9</accession>